<proteinExistence type="predicted"/>
<keyword evidence="1" id="KW-1185">Reference proteome</keyword>
<name>A0A915ILD9_ROMCU</name>
<evidence type="ECO:0000313" key="2">
    <source>
        <dbReference type="WBParaSite" id="nRc.2.0.1.t14997-RA"/>
    </source>
</evidence>
<reference evidence="2" key="1">
    <citation type="submission" date="2022-11" db="UniProtKB">
        <authorList>
            <consortium name="WormBaseParasite"/>
        </authorList>
    </citation>
    <scope>IDENTIFICATION</scope>
</reference>
<sequence length="111" mass="12314">MLSLTDDGKIKPYDEAAICARVIDRALGSNDITSIHHAVGAPLSLLFLSEINQNMVMSDEAKQTNYNLVVNDPFSTYGPPETWPIHEMKSDHQIAETPALTPLYSLPNHHE</sequence>
<dbReference type="AlphaFoldDB" id="A0A915ILD9"/>
<evidence type="ECO:0000313" key="1">
    <source>
        <dbReference type="Proteomes" id="UP000887565"/>
    </source>
</evidence>
<dbReference type="WBParaSite" id="nRc.2.0.1.t14997-RA">
    <property type="protein sequence ID" value="nRc.2.0.1.t14997-RA"/>
    <property type="gene ID" value="nRc.2.0.1.g14997"/>
</dbReference>
<dbReference type="Proteomes" id="UP000887565">
    <property type="component" value="Unplaced"/>
</dbReference>
<organism evidence="1 2">
    <name type="scientific">Romanomermis culicivorax</name>
    <name type="common">Nematode worm</name>
    <dbReference type="NCBI Taxonomy" id="13658"/>
    <lineage>
        <taxon>Eukaryota</taxon>
        <taxon>Metazoa</taxon>
        <taxon>Ecdysozoa</taxon>
        <taxon>Nematoda</taxon>
        <taxon>Enoplea</taxon>
        <taxon>Dorylaimia</taxon>
        <taxon>Mermithida</taxon>
        <taxon>Mermithoidea</taxon>
        <taxon>Mermithidae</taxon>
        <taxon>Romanomermis</taxon>
    </lineage>
</organism>
<accession>A0A915ILD9</accession>
<protein>
    <submittedName>
        <fullName evidence="2">Uncharacterized protein</fullName>
    </submittedName>
</protein>